<dbReference type="RefSeq" id="WP_156216045.1">
    <property type="nucleotide sequence ID" value="NZ_WOFH01000003.1"/>
</dbReference>
<evidence type="ECO:0000313" key="4">
    <source>
        <dbReference type="Proteomes" id="UP000432015"/>
    </source>
</evidence>
<dbReference type="Proteomes" id="UP000432015">
    <property type="component" value="Unassembled WGS sequence"/>
</dbReference>
<proteinExistence type="predicted"/>
<keyword evidence="2" id="KW-0732">Signal</keyword>
<comment type="caution">
    <text evidence="3">The sequence shown here is derived from an EMBL/GenBank/DDBJ whole genome shotgun (WGS) entry which is preliminary data.</text>
</comment>
<accession>A0A7K1KYI4</accession>
<evidence type="ECO:0000313" key="3">
    <source>
        <dbReference type="EMBL" id="MUN37035.1"/>
    </source>
</evidence>
<keyword evidence="1" id="KW-0472">Membrane</keyword>
<dbReference type="PROSITE" id="PS51257">
    <property type="entry name" value="PROKAR_LIPOPROTEIN"/>
    <property type="match status" value="1"/>
</dbReference>
<keyword evidence="4" id="KW-1185">Reference proteome</keyword>
<feature type="chain" id="PRO_5029792840" description="Alkaline shock response membrane anchor protein AmaP" evidence="2">
    <location>
        <begin position="22"/>
        <end position="187"/>
    </location>
</feature>
<keyword evidence="1" id="KW-0812">Transmembrane</keyword>
<keyword evidence="1" id="KW-1133">Transmembrane helix</keyword>
<protein>
    <recommendedName>
        <fullName evidence="5">Alkaline shock response membrane anchor protein AmaP</fullName>
    </recommendedName>
</protein>
<evidence type="ECO:0000256" key="1">
    <source>
        <dbReference type="SAM" id="Phobius"/>
    </source>
</evidence>
<evidence type="ECO:0000256" key="2">
    <source>
        <dbReference type="SAM" id="SignalP"/>
    </source>
</evidence>
<organism evidence="3 4">
    <name type="scientific">Actinomadura litoris</name>
    <dbReference type="NCBI Taxonomy" id="2678616"/>
    <lineage>
        <taxon>Bacteria</taxon>
        <taxon>Bacillati</taxon>
        <taxon>Actinomycetota</taxon>
        <taxon>Actinomycetes</taxon>
        <taxon>Streptosporangiales</taxon>
        <taxon>Thermomonosporaceae</taxon>
        <taxon>Actinomadura</taxon>
    </lineage>
</organism>
<dbReference type="EMBL" id="WOFH01000003">
    <property type="protein sequence ID" value="MUN37035.1"/>
    <property type="molecule type" value="Genomic_DNA"/>
</dbReference>
<feature type="signal peptide" evidence="2">
    <location>
        <begin position="1"/>
        <end position="21"/>
    </location>
</feature>
<evidence type="ECO:0008006" key="5">
    <source>
        <dbReference type="Google" id="ProtNLM"/>
    </source>
</evidence>
<reference evidence="3 4" key="1">
    <citation type="submission" date="2019-11" db="EMBL/GenBank/DDBJ databases">
        <authorList>
            <person name="Cao P."/>
        </authorList>
    </citation>
    <scope>NUCLEOTIDE SEQUENCE [LARGE SCALE GENOMIC DNA]</scope>
    <source>
        <strain evidence="3 4">NEAU-AAG5</strain>
    </source>
</reference>
<feature type="transmembrane region" description="Helical" evidence="1">
    <location>
        <begin position="52"/>
        <end position="74"/>
    </location>
</feature>
<gene>
    <name evidence="3" type="ORF">GNZ18_10550</name>
</gene>
<name>A0A7K1KYI4_9ACTN</name>
<dbReference type="AlphaFoldDB" id="A0A7K1KYI4"/>
<sequence>MRVALAVTGALLFGCGAAALAAGLGGFDGLGALSGRPPLDPALVRFAGSASWFPGVLAAVAELVSLAGQLWLVLQGRALLRRWWPDMDAGTRVLSRSAAANLARDGEALPGVRDLRVRLTGTLTHPRLVVTVTCEGDAVLGEVFGELGAGPVERYRRTMGMPDLDAVIRLRPAFPKRHRRTPAAEAA</sequence>